<dbReference type="AlphaFoldDB" id="A0ABD3VTP7"/>
<accession>A0ABD3VTP7</accession>
<dbReference type="Proteomes" id="UP001634394">
    <property type="component" value="Unassembled WGS sequence"/>
</dbReference>
<evidence type="ECO:0000313" key="2">
    <source>
        <dbReference type="Proteomes" id="UP001634394"/>
    </source>
</evidence>
<protein>
    <submittedName>
        <fullName evidence="1">Uncharacterized protein</fullName>
    </submittedName>
</protein>
<comment type="caution">
    <text evidence="1">The sequence shown here is derived from an EMBL/GenBank/DDBJ whole genome shotgun (WGS) entry which is preliminary data.</text>
</comment>
<gene>
    <name evidence="1" type="ORF">ACJMK2_006606</name>
</gene>
<reference evidence="1 2" key="1">
    <citation type="submission" date="2024-11" db="EMBL/GenBank/DDBJ databases">
        <title>Chromosome-level genome assembly of the freshwater bivalve Anodonta woodiana.</title>
        <authorList>
            <person name="Chen X."/>
        </authorList>
    </citation>
    <scope>NUCLEOTIDE SEQUENCE [LARGE SCALE GENOMIC DNA]</scope>
    <source>
        <strain evidence="1">MN2024</strain>
        <tissue evidence="1">Gills</tissue>
    </source>
</reference>
<organism evidence="1 2">
    <name type="scientific">Sinanodonta woodiana</name>
    <name type="common">Chinese pond mussel</name>
    <name type="synonym">Anodonta woodiana</name>
    <dbReference type="NCBI Taxonomy" id="1069815"/>
    <lineage>
        <taxon>Eukaryota</taxon>
        <taxon>Metazoa</taxon>
        <taxon>Spiralia</taxon>
        <taxon>Lophotrochozoa</taxon>
        <taxon>Mollusca</taxon>
        <taxon>Bivalvia</taxon>
        <taxon>Autobranchia</taxon>
        <taxon>Heteroconchia</taxon>
        <taxon>Palaeoheterodonta</taxon>
        <taxon>Unionida</taxon>
        <taxon>Unionoidea</taxon>
        <taxon>Unionidae</taxon>
        <taxon>Unioninae</taxon>
        <taxon>Sinanodonta</taxon>
    </lineage>
</organism>
<proteinExistence type="predicted"/>
<sequence>MMVLMLPPPLSASTTQSTSANISNFLSNNNVVKSKIVWTLHMVVTHASYKLYEHIADVFHIMFPDSALAAQFLCAEKKSFYLCVFDIAEHFKILKVSVMCL</sequence>
<name>A0ABD3VTP7_SINWO</name>
<evidence type="ECO:0000313" key="1">
    <source>
        <dbReference type="EMBL" id="KAL3864965.1"/>
    </source>
</evidence>
<keyword evidence="2" id="KW-1185">Reference proteome</keyword>
<dbReference type="EMBL" id="JBJQND010000010">
    <property type="protein sequence ID" value="KAL3864965.1"/>
    <property type="molecule type" value="Genomic_DNA"/>
</dbReference>